<organism evidence="1">
    <name type="scientific">marine sediment metagenome</name>
    <dbReference type="NCBI Taxonomy" id="412755"/>
    <lineage>
        <taxon>unclassified sequences</taxon>
        <taxon>metagenomes</taxon>
        <taxon>ecological metagenomes</taxon>
    </lineage>
</organism>
<evidence type="ECO:0000313" key="1">
    <source>
        <dbReference type="EMBL" id="KKN75897.1"/>
    </source>
</evidence>
<gene>
    <name evidence="1" type="ORF">LCGC14_0376050</name>
</gene>
<comment type="caution">
    <text evidence="1">The sequence shown here is derived from an EMBL/GenBank/DDBJ whole genome shotgun (WGS) entry which is preliminary data.</text>
</comment>
<reference evidence="1" key="1">
    <citation type="journal article" date="2015" name="Nature">
        <title>Complex archaea that bridge the gap between prokaryotes and eukaryotes.</title>
        <authorList>
            <person name="Spang A."/>
            <person name="Saw J.H."/>
            <person name="Jorgensen S.L."/>
            <person name="Zaremba-Niedzwiedzka K."/>
            <person name="Martijn J."/>
            <person name="Lind A.E."/>
            <person name="van Eijk R."/>
            <person name="Schleper C."/>
            <person name="Guy L."/>
            <person name="Ettema T.J."/>
        </authorList>
    </citation>
    <scope>NUCLEOTIDE SEQUENCE</scope>
</reference>
<accession>A0A0F9TLX1</accession>
<dbReference type="EMBL" id="LAZR01000302">
    <property type="protein sequence ID" value="KKN75897.1"/>
    <property type="molecule type" value="Genomic_DNA"/>
</dbReference>
<proteinExistence type="predicted"/>
<dbReference type="AlphaFoldDB" id="A0A0F9TLX1"/>
<protein>
    <submittedName>
        <fullName evidence="1">Uncharacterized protein</fullName>
    </submittedName>
</protein>
<name>A0A0F9TLX1_9ZZZZ</name>
<sequence length="106" mass="11960">MKSTICTILVGIVIGIAAIFYVEKSTRLAHEILTLETMLDDCHAVIKEQADHVQTIDELQRGLKRLGLYEGELDSIWGKGSTEALKRHSFNGYALVYFDPNTYRSK</sequence>